<accession>A0A5E7UVT6</accession>
<dbReference type="EMBL" id="CABVJF010000017">
    <property type="protein sequence ID" value="VVQ15371.1"/>
    <property type="molecule type" value="Genomic_DNA"/>
</dbReference>
<gene>
    <name evidence="2" type="ORF">PS928_04254</name>
</gene>
<protein>
    <recommendedName>
        <fullName evidence="1">FAS1-like dehydratase domain-containing protein</fullName>
    </recommendedName>
</protein>
<dbReference type="OrthoDB" id="3182121at2"/>
<dbReference type="AlphaFoldDB" id="A0A5E7UVT6"/>
<organism evidence="2 3">
    <name type="scientific">Pseudomonas fluorescens</name>
    <dbReference type="NCBI Taxonomy" id="294"/>
    <lineage>
        <taxon>Bacteria</taxon>
        <taxon>Pseudomonadati</taxon>
        <taxon>Pseudomonadota</taxon>
        <taxon>Gammaproteobacteria</taxon>
        <taxon>Pseudomonadales</taxon>
        <taxon>Pseudomonadaceae</taxon>
        <taxon>Pseudomonas</taxon>
    </lineage>
</organism>
<dbReference type="InterPro" id="IPR029069">
    <property type="entry name" value="HotDog_dom_sf"/>
</dbReference>
<dbReference type="InterPro" id="IPR039569">
    <property type="entry name" value="FAS1-like_DH_region"/>
</dbReference>
<reference evidence="2 3" key="1">
    <citation type="submission" date="2019-09" db="EMBL/GenBank/DDBJ databases">
        <authorList>
            <person name="Chandra G."/>
            <person name="Truman W A."/>
        </authorList>
    </citation>
    <scope>NUCLEOTIDE SEQUENCE [LARGE SCALE GENOMIC DNA]</scope>
    <source>
        <strain evidence="2">PS928</strain>
    </source>
</reference>
<dbReference type="Gene3D" id="3.10.129.10">
    <property type="entry name" value="Hotdog Thioesterase"/>
    <property type="match status" value="1"/>
</dbReference>
<dbReference type="Proteomes" id="UP000381378">
    <property type="component" value="Unassembled WGS sequence"/>
</dbReference>
<dbReference type="Pfam" id="PF13452">
    <property type="entry name" value="FAS1_DH_region"/>
    <property type="match status" value="1"/>
</dbReference>
<evidence type="ECO:0000313" key="3">
    <source>
        <dbReference type="Proteomes" id="UP000381378"/>
    </source>
</evidence>
<sequence>MAGHSDMSSERYVGYQHPGFEVRVTRESLHAFSLAIGVGSVEQDTPAPPTYMKVIEGENGSSRAIIEALEIQLHRVLHAEQAFEYHLPILADSVLHVERRVSDYYTRKNSTLEFLVIESCIRNEHKQLVGRSTQTLILRTI</sequence>
<name>A0A5E7UVT6_PSEFL</name>
<proteinExistence type="predicted"/>
<evidence type="ECO:0000259" key="1">
    <source>
        <dbReference type="Pfam" id="PF13452"/>
    </source>
</evidence>
<dbReference type="SUPFAM" id="SSF54637">
    <property type="entry name" value="Thioesterase/thiol ester dehydrase-isomerase"/>
    <property type="match status" value="1"/>
</dbReference>
<feature type="domain" description="FAS1-like dehydratase" evidence="1">
    <location>
        <begin position="44"/>
        <end position="129"/>
    </location>
</feature>
<evidence type="ECO:0000313" key="2">
    <source>
        <dbReference type="EMBL" id="VVQ15371.1"/>
    </source>
</evidence>